<feature type="transmembrane region" description="Helical" evidence="1">
    <location>
        <begin position="191"/>
        <end position="211"/>
    </location>
</feature>
<dbReference type="Pfam" id="PF04018">
    <property type="entry name" value="VCA0040-like"/>
    <property type="match status" value="1"/>
</dbReference>
<feature type="transmembrane region" description="Helical" evidence="1">
    <location>
        <begin position="92"/>
        <end position="110"/>
    </location>
</feature>
<dbReference type="AlphaFoldDB" id="H3NN52"/>
<comment type="caution">
    <text evidence="2">The sequence shown here is derived from an EMBL/GenBank/DDBJ whole genome shotgun (WGS) entry which is preliminary data.</text>
</comment>
<feature type="transmembrane region" description="Helical" evidence="1">
    <location>
        <begin position="151"/>
        <end position="171"/>
    </location>
</feature>
<dbReference type="HOGENOM" id="CLU_055621_2_0_9"/>
<dbReference type="EMBL" id="AGEI01000020">
    <property type="protein sequence ID" value="EHR34456.1"/>
    <property type="molecule type" value="Genomic_DNA"/>
</dbReference>
<dbReference type="PATRIC" id="fig|883114.3.peg.755"/>
<organism evidence="2 3">
    <name type="scientific">Helcococcus kunzii ATCC 51366</name>
    <dbReference type="NCBI Taxonomy" id="883114"/>
    <lineage>
        <taxon>Bacteria</taxon>
        <taxon>Bacillati</taxon>
        <taxon>Bacillota</taxon>
        <taxon>Tissierellia</taxon>
        <taxon>Tissierellales</taxon>
        <taxon>Peptoniphilaceae</taxon>
        <taxon>Helcococcus</taxon>
    </lineage>
</organism>
<feature type="transmembrane region" description="Helical" evidence="1">
    <location>
        <begin position="122"/>
        <end position="139"/>
    </location>
</feature>
<evidence type="ECO:0000313" key="3">
    <source>
        <dbReference type="Proteomes" id="UP000004191"/>
    </source>
</evidence>
<name>H3NN52_9FIRM</name>
<feature type="transmembrane region" description="Helical" evidence="1">
    <location>
        <begin position="21"/>
        <end position="43"/>
    </location>
</feature>
<evidence type="ECO:0008006" key="4">
    <source>
        <dbReference type="Google" id="ProtNLM"/>
    </source>
</evidence>
<feature type="transmembrane region" description="Helical" evidence="1">
    <location>
        <begin position="223"/>
        <end position="242"/>
    </location>
</feature>
<dbReference type="GeneID" id="96998762"/>
<reference evidence="2 3" key="1">
    <citation type="submission" date="2012-01" db="EMBL/GenBank/DDBJ databases">
        <title>The Genome Sequence of Helcococcus kunzii ATCC 51366.</title>
        <authorList>
            <consortium name="The Broad Institute Genome Sequencing Platform"/>
            <person name="Earl A."/>
            <person name="Ward D."/>
            <person name="Feldgarden M."/>
            <person name="Gevers D."/>
            <person name="Huys G."/>
            <person name="Young S.K."/>
            <person name="Zeng Q."/>
            <person name="Gargeya S."/>
            <person name="Fitzgerald M."/>
            <person name="Haas B."/>
            <person name="Abouelleil A."/>
            <person name="Alvarado L."/>
            <person name="Arachchi H.M."/>
            <person name="Berlin A."/>
            <person name="Chapman S.B."/>
            <person name="Gearin G."/>
            <person name="Goldberg J."/>
            <person name="Griggs A."/>
            <person name="Gujja S."/>
            <person name="Hansen M."/>
            <person name="Heiman D."/>
            <person name="Howarth C."/>
            <person name="Larimer J."/>
            <person name="Lui A."/>
            <person name="MacDonald P.J.P."/>
            <person name="McCowen C."/>
            <person name="Montmayeur A."/>
            <person name="Murphy C."/>
            <person name="Neiman D."/>
            <person name="Pearson M."/>
            <person name="Priest M."/>
            <person name="Roberts A."/>
            <person name="Saif S."/>
            <person name="Shea T."/>
            <person name="Sisk P."/>
            <person name="Stolte C."/>
            <person name="Sykes S."/>
            <person name="Wortman J."/>
            <person name="Nusbaum C."/>
            <person name="Birren B."/>
        </authorList>
    </citation>
    <scope>NUCLEOTIDE SEQUENCE [LARGE SCALE GENOMIC DNA]</scope>
    <source>
        <strain evidence="2 3">ATCC 51366</strain>
    </source>
</reference>
<feature type="transmembrane region" description="Helical" evidence="1">
    <location>
        <begin position="248"/>
        <end position="270"/>
    </location>
</feature>
<dbReference type="Proteomes" id="UP000004191">
    <property type="component" value="Unassembled WGS sequence"/>
</dbReference>
<keyword evidence="3" id="KW-1185">Reference proteome</keyword>
<keyword evidence="1" id="KW-0472">Membrane</keyword>
<dbReference type="eggNOG" id="COG2035">
    <property type="taxonomic scope" value="Bacteria"/>
</dbReference>
<evidence type="ECO:0000313" key="2">
    <source>
        <dbReference type="EMBL" id="EHR34456.1"/>
    </source>
</evidence>
<evidence type="ECO:0000256" key="1">
    <source>
        <dbReference type="SAM" id="Phobius"/>
    </source>
</evidence>
<accession>H3NN52</accession>
<dbReference type="PANTHER" id="PTHR37308:SF1">
    <property type="entry name" value="POLYPRENYL-PHOSPHATE TRANSPORTER"/>
    <property type="match status" value="1"/>
</dbReference>
<keyword evidence="1" id="KW-0812">Transmembrane</keyword>
<protein>
    <recommendedName>
        <fullName evidence="4">DUF368 domain-containing protein</fullName>
    </recommendedName>
</protein>
<dbReference type="RefSeq" id="WP_005398115.1">
    <property type="nucleotide sequence ID" value="NZ_JH601088.1"/>
</dbReference>
<keyword evidence="1" id="KW-1133">Transmembrane helix</keyword>
<feature type="transmembrane region" description="Helical" evidence="1">
    <location>
        <begin position="63"/>
        <end position="85"/>
    </location>
</feature>
<proteinExistence type="predicted"/>
<dbReference type="PANTHER" id="PTHR37308">
    <property type="entry name" value="INTEGRAL MEMBRANE PROTEIN"/>
    <property type="match status" value="1"/>
</dbReference>
<sequence length="279" mass="30554">MKNTENNSSQSWLLRFVKGMFIGSGFIIPGVSGGALAAIFGLYERIIGFLANIRKNFVENVKFFIPVGLGGLAGIVLLSFGVSYVLENYATIVRWFFVGCIVGTAPALWSEAGKEGRDKTDYIVMVLSFIFGFVLLVFGQQLFQGSVPANFFTWFISGALISLGVLVPGLSPSNFILYMGLYQKMSDGFKSLDMGVIIPIGIGAIVTIILLSKFIEKIFKTHYSKFFHFIVGIVAASTVIIIPTDYAGFAFVQYALCVATLAGGILLGWWMSKLEEKYK</sequence>
<gene>
    <name evidence="2" type="ORF">HMPREF9709_00763</name>
</gene>
<dbReference type="InterPro" id="IPR007163">
    <property type="entry name" value="VCA0040-like"/>
</dbReference>
<dbReference type="STRING" id="883114.HMPREF9709_00763"/>